<comment type="caution">
    <text evidence="1">The sequence shown here is derived from an EMBL/GenBank/DDBJ whole genome shotgun (WGS) entry which is preliminary data.</text>
</comment>
<proteinExistence type="predicted"/>
<accession>A0ABT0WHF5</accession>
<evidence type="ECO:0008006" key="3">
    <source>
        <dbReference type="Google" id="ProtNLM"/>
    </source>
</evidence>
<dbReference type="Gene3D" id="3.20.20.80">
    <property type="entry name" value="Glycosidases"/>
    <property type="match status" value="1"/>
</dbReference>
<evidence type="ECO:0000313" key="1">
    <source>
        <dbReference type="EMBL" id="MCM2535045.1"/>
    </source>
</evidence>
<dbReference type="Proteomes" id="UP001523262">
    <property type="component" value="Unassembled WGS sequence"/>
</dbReference>
<keyword evidence="2" id="KW-1185">Reference proteome</keyword>
<name>A0ABT0WHF5_9BACI</name>
<dbReference type="EMBL" id="JAMQCR010000002">
    <property type="protein sequence ID" value="MCM2535045.1"/>
    <property type="molecule type" value="Genomic_DNA"/>
</dbReference>
<sequence>MYYGEEIGMKGQKPDKLVRAPFRWFNTDRAGQTTWEKPVYNTKHSGFCTGRNKRS</sequence>
<gene>
    <name evidence="1" type="ORF">NDK43_25275</name>
</gene>
<protein>
    <recommendedName>
        <fullName evidence="3">Glycosyl hydrolase family 13 catalytic domain-containing protein</fullName>
    </recommendedName>
</protein>
<organism evidence="1 2">
    <name type="scientific">Neobacillus pocheonensis</name>
    <dbReference type="NCBI Taxonomy" id="363869"/>
    <lineage>
        <taxon>Bacteria</taxon>
        <taxon>Bacillati</taxon>
        <taxon>Bacillota</taxon>
        <taxon>Bacilli</taxon>
        <taxon>Bacillales</taxon>
        <taxon>Bacillaceae</taxon>
        <taxon>Neobacillus</taxon>
    </lineage>
</organism>
<reference evidence="1 2" key="1">
    <citation type="submission" date="2022-06" db="EMBL/GenBank/DDBJ databases">
        <authorList>
            <person name="Jeon C.O."/>
        </authorList>
    </citation>
    <scope>NUCLEOTIDE SEQUENCE [LARGE SCALE GENOMIC DNA]</scope>
    <source>
        <strain evidence="1 2">KCTC 13943</strain>
    </source>
</reference>
<evidence type="ECO:0000313" key="2">
    <source>
        <dbReference type="Proteomes" id="UP001523262"/>
    </source>
</evidence>